<dbReference type="PANTHER" id="PTHR46769">
    <property type="entry name" value="POLYCYSTIC KIDNEY AND HEPATIC DISEASE 1 (AUTOSOMAL RECESSIVE)-LIKE 1"/>
    <property type="match status" value="1"/>
</dbReference>
<keyword evidence="1" id="KW-0732">Signal</keyword>
<dbReference type="Pfam" id="PF19077">
    <property type="entry name" value="Big_13"/>
    <property type="match status" value="1"/>
</dbReference>
<feature type="compositionally biased region" description="Low complexity" evidence="2">
    <location>
        <begin position="657"/>
        <end position="667"/>
    </location>
</feature>
<feature type="domain" description="IPT/TIG" evidence="4">
    <location>
        <begin position="893"/>
        <end position="976"/>
    </location>
</feature>
<feature type="domain" description="IPT/TIG" evidence="4">
    <location>
        <begin position="1156"/>
        <end position="1238"/>
    </location>
</feature>
<sequence>MRLGVLARAQKPSGAPTPTGRIRATRGIAVVTAALLGAGGSVLAAAPATAAPAASVGQGRFLSGSALGLDLDDILTVTPADARNTGGETVTDVHPLDVTALNAVNVNVGNGLNLLGENGILTLGAVNQYAAANADGSSTAASGAVTNTGGIGVGGQDGVPQANASFALSGLIGEDLSGALADLDLEVGAVSATAAQAAEPDGAQTGDYGIEDLDLTLTSPALSDTVTDLRGTLAGLQPTVDNLTNLLQALGGLGGVVQVSGIPNLVTVLDSATNVTSADGSITANLQTGAITIDVPAVLATAGLDLNDLPPNTDLTPYITNALTTQLLPAITTALQGVVTQLTNSLQNLTVTLAGIPLPAGQVLPIVNPVLAQVVAPINAVISGLGTTVITPLADALTDVVSLQGNVQETAGGVFTQRALRVGLLPTAATPAAVVNLASAAVGPNAGPLAVPTLTALAPDNGPTSGGTTVTVTGTDFTDDSTVSVDGSDPITPASVSDDGTELTFVTPPHAAGAVDVTVTTPSGTSDPLTFTYNAAPVDAPTATALDPDNGPVGGGTTVTVTGTDFTDDATVSVDGSDPITPDSVAEDGTSLTFTTPAHAAGAVDVTVTTAGGTTDPLTFTYNAAPAGAPTLDALDPDNGPAAGGTSVTITGDGFTDDSTVSVDGSDPITPDAVSEDGTELTFTTPAHAAGPVPVTVTNGDGTSEPLTYTYNAAAPTVTDIDPAAGPTTGGTSVTLTGTDFTDDATVSVDGSDPITPDSVSEDGTELTFTTPAHAAGAVDVTVTTGAGTSDPVTFTYEEPAAGVPTLDALDPDNGPAAGGTTVTVTGTGFTDDATVSVDGSDPITPDSVSEDGTELTFTTPAHTAGAVDVTVTTAAGTSEPLTFTYNAAPAGAPTLDALDPDNGPTAGGTSVTITGDGFTDDSTVSVDNGAAITPDEVSDDGTSLTFTTPAHAAGAVPVTVTNGDGTSEPLTFTYNAAAPTITDIDPANGPAGGGTTVTLSGTGFTDDATVSVDGSDPITPDSVSEDGTELTFTTPAHAAGEVDVTVTTDAGTSDPVTFVYDPAPANAPTLDALDPEQGPAAGGTTVTVTGTGFTEDSTVSVDGSDPITPDSVSDDGTELTFTTPAHAAGEVPVTVTNGDGASEPLTFTYLAAAAVPTATALDPDNGPAAGGTSVTITGTGFTDDATVSVDGVEVTPDSVSDDGTSLTFTTPAHAAGAVDVTVTTAGGTTDPLTFTYAAAPAGAPTLTALDPDHGPAAGGTSVTITGTGFTDDSTVSVDGSDPITPDSVSEDGTELTFTTPAHDPGEVTVTVTNADGTSEPLAYTYDAVTAPEPPVITSPEEGGTVTTGTPPITGTGEPGATVTVRDGDTVVCTTTVAADGTWTCTPLVPFGPGTHTITATQTGAGGESDPSDAVTFTVVLVGAAGSGGTGGTSGTGAGGALAYTGADTAPMIAIAVLLLLAGAGLTIVRRHRRS</sequence>
<dbReference type="SMART" id="SM00429">
    <property type="entry name" value="IPT"/>
    <property type="match status" value="10"/>
</dbReference>
<feature type="domain" description="IPT/TIG" evidence="4">
    <location>
        <begin position="629"/>
        <end position="710"/>
    </location>
</feature>
<evidence type="ECO:0000256" key="3">
    <source>
        <dbReference type="SAM" id="Phobius"/>
    </source>
</evidence>
<keyword evidence="3" id="KW-0472">Membrane</keyword>
<dbReference type="Pfam" id="PF01833">
    <property type="entry name" value="TIG"/>
    <property type="match status" value="10"/>
</dbReference>
<feature type="domain" description="IPT/TIG" evidence="4">
    <location>
        <begin position="979"/>
        <end position="1062"/>
    </location>
</feature>
<keyword evidence="3" id="KW-0812">Transmembrane</keyword>
<evidence type="ECO:0000256" key="2">
    <source>
        <dbReference type="SAM" id="MobiDB-lite"/>
    </source>
</evidence>
<organism evidence="5">
    <name type="scientific">Neobacillus citreus</name>
    <dbReference type="NCBI Taxonomy" id="2833578"/>
    <lineage>
        <taxon>Bacteria</taxon>
        <taxon>Bacillati</taxon>
        <taxon>Bacillota</taxon>
        <taxon>Bacilli</taxon>
        <taxon>Bacillales</taxon>
        <taxon>Bacillaceae</taxon>
        <taxon>Neobacillus</taxon>
    </lineage>
</organism>
<feature type="region of interest" description="Disordered" evidence="2">
    <location>
        <begin position="1"/>
        <end position="21"/>
    </location>
</feature>
<feature type="domain" description="IPT/TIG" evidence="4">
    <location>
        <begin position="804"/>
        <end position="887"/>
    </location>
</feature>
<dbReference type="InterPro" id="IPR047900">
    <property type="entry name" value="Choice_anch_G"/>
</dbReference>
<evidence type="ECO:0000259" key="4">
    <source>
        <dbReference type="SMART" id="SM00429"/>
    </source>
</evidence>
<dbReference type="SUPFAM" id="SSF81296">
    <property type="entry name" value="E set domains"/>
    <property type="match status" value="10"/>
</dbReference>
<dbReference type="PANTHER" id="PTHR46769:SF2">
    <property type="entry name" value="FIBROCYSTIN-L ISOFORM 2 PRECURSOR-RELATED"/>
    <property type="match status" value="1"/>
</dbReference>
<dbReference type="InterPro" id="IPR014756">
    <property type="entry name" value="Ig_E-set"/>
</dbReference>
<feature type="region of interest" description="Disordered" evidence="2">
    <location>
        <begin position="641"/>
        <end position="677"/>
    </location>
</feature>
<dbReference type="InterPro" id="IPR002909">
    <property type="entry name" value="IPT_dom"/>
</dbReference>
<accession>A0A942SX84</accession>
<feature type="domain" description="IPT/TIG" evidence="4">
    <location>
        <begin position="1244"/>
        <end position="1327"/>
    </location>
</feature>
<dbReference type="InterPro" id="IPR052387">
    <property type="entry name" value="Fibrocystin"/>
</dbReference>
<dbReference type="InterPro" id="IPR044016">
    <property type="entry name" value="Big_13"/>
</dbReference>
<dbReference type="NCBIfam" id="NF033766">
    <property type="entry name" value="choice_anch_G"/>
    <property type="match status" value="1"/>
</dbReference>
<feature type="region of interest" description="Disordered" evidence="2">
    <location>
        <begin position="1271"/>
        <end position="1306"/>
    </location>
</feature>
<feature type="domain" description="IPT/TIG" evidence="4">
    <location>
        <begin position="715"/>
        <end position="798"/>
    </location>
</feature>
<dbReference type="Gene3D" id="2.60.40.10">
    <property type="entry name" value="Immunoglobulins"/>
    <property type="match status" value="11"/>
</dbReference>
<feature type="transmembrane region" description="Helical" evidence="3">
    <location>
        <begin position="1450"/>
        <end position="1469"/>
    </location>
</feature>
<feature type="region of interest" description="Disordered" evidence="2">
    <location>
        <begin position="480"/>
        <end position="500"/>
    </location>
</feature>
<dbReference type="InterPro" id="IPR013783">
    <property type="entry name" value="Ig-like_fold"/>
</dbReference>
<feature type="region of interest" description="Disordered" evidence="2">
    <location>
        <begin position="1335"/>
        <end position="1361"/>
    </location>
</feature>
<feature type="compositionally biased region" description="Low complexity" evidence="2">
    <location>
        <begin position="1340"/>
        <end position="1361"/>
    </location>
</feature>
<feature type="domain" description="IPT/TIG" evidence="4">
    <location>
        <begin position="1068"/>
        <end position="1151"/>
    </location>
</feature>
<evidence type="ECO:0000256" key="1">
    <source>
        <dbReference type="ARBA" id="ARBA00022729"/>
    </source>
</evidence>
<gene>
    <name evidence="5" type="ORF">KHB02_10830</name>
</gene>
<dbReference type="CDD" id="cd00102">
    <property type="entry name" value="IPT"/>
    <property type="match status" value="6"/>
</dbReference>
<feature type="region of interest" description="Disordered" evidence="2">
    <location>
        <begin position="1095"/>
        <end position="1116"/>
    </location>
</feature>
<dbReference type="EMBL" id="JAGYPE010000002">
    <property type="protein sequence ID" value="MBS4181879.1"/>
    <property type="molecule type" value="Genomic_DNA"/>
</dbReference>
<feature type="domain" description="IPT/TIG" evidence="4">
    <location>
        <begin position="451"/>
        <end position="534"/>
    </location>
</feature>
<keyword evidence="3" id="KW-1133">Transmembrane helix</keyword>
<feature type="region of interest" description="Disordered" evidence="2">
    <location>
        <begin position="745"/>
        <end position="764"/>
    </location>
</feature>
<feature type="domain" description="IPT/TIG" evidence="4">
    <location>
        <begin position="540"/>
        <end position="623"/>
    </location>
</feature>
<evidence type="ECO:0000313" key="5">
    <source>
        <dbReference type="EMBL" id="MBS4181879.1"/>
    </source>
</evidence>
<comment type="caution">
    <text evidence="5">The sequence shown here is derived from an EMBL/GenBank/DDBJ whole genome shotgun (WGS) entry which is preliminary data.</text>
</comment>
<proteinExistence type="predicted"/>
<protein>
    <submittedName>
        <fullName evidence="5">IPT/TIG domain-containing protein</fullName>
    </submittedName>
</protein>
<feature type="compositionally biased region" description="Low complexity" evidence="2">
    <location>
        <begin position="1271"/>
        <end position="1282"/>
    </location>
</feature>
<reference evidence="5" key="1">
    <citation type="submission" date="2021-05" db="EMBL/GenBank/DDBJ databases">
        <title>Novel Bacillus species.</title>
        <authorList>
            <person name="Liu G."/>
        </authorList>
    </citation>
    <scope>NUCLEOTIDE SEQUENCE</scope>
    <source>
        <strain evidence="5">FJAT-50051</strain>
    </source>
</reference>
<name>A0A942SX84_9BACI</name>